<accession>A0ABT3GJZ1</accession>
<dbReference type="PANTHER" id="PTHR22935:SF95">
    <property type="entry name" value="BETA-LACTAMASE-LIKE 1-RELATED"/>
    <property type="match status" value="1"/>
</dbReference>
<dbReference type="InterPro" id="IPR012338">
    <property type="entry name" value="Beta-lactam/transpept-like"/>
</dbReference>
<dbReference type="InterPro" id="IPR001466">
    <property type="entry name" value="Beta-lactam-related"/>
</dbReference>
<protein>
    <submittedName>
        <fullName evidence="5">Serine hydrolase</fullName>
    </submittedName>
</protein>
<dbReference type="InterPro" id="IPR051478">
    <property type="entry name" value="Beta-lactamase-like_AB/R"/>
</dbReference>
<gene>
    <name evidence="5" type="ORF">OKA05_14720</name>
</gene>
<comment type="caution">
    <text evidence="5">The sequence shown here is derived from an EMBL/GenBank/DDBJ whole genome shotgun (WGS) entry which is preliminary data.</text>
</comment>
<keyword evidence="6" id="KW-1185">Reference proteome</keyword>
<dbReference type="Gene3D" id="3.40.710.10">
    <property type="entry name" value="DD-peptidase/beta-lactamase superfamily"/>
    <property type="match status" value="1"/>
</dbReference>
<evidence type="ECO:0000259" key="4">
    <source>
        <dbReference type="Pfam" id="PF11954"/>
    </source>
</evidence>
<dbReference type="InterPro" id="IPR021860">
    <property type="entry name" value="Peptidase_S12_Pab87-rel_C"/>
</dbReference>
<dbReference type="RefSeq" id="WP_264487925.1">
    <property type="nucleotide sequence ID" value="NZ_JAPDDT010000006.1"/>
</dbReference>
<feature type="signal peptide" evidence="2">
    <location>
        <begin position="1"/>
        <end position="18"/>
    </location>
</feature>
<keyword evidence="2" id="KW-0732">Signal</keyword>
<name>A0ABT3GJZ1_9BACT</name>
<feature type="chain" id="PRO_5047490708" evidence="2">
    <location>
        <begin position="19"/>
        <end position="534"/>
    </location>
</feature>
<dbReference type="Proteomes" id="UP001320876">
    <property type="component" value="Unassembled WGS sequence"/>
</dbReference>
<sequence length="534" mass="57526">MRLSRLLIVLAAVCPALAAQPLHEIAEKAGAKLPAGGIVTAESIAGTTRFAAAGKLEPADIAPENRVFEIGSITKVFTGLLLADAVEHKKVRLDSTLKELLDGQVSFIDPDVAAITLVQLSTHTSGLPRLPDNMGWFNALSKDPYKAYDRNDALKFLAKAELPHAPPFPSSYSNYGVGLLGELISGIHGKSYADLVAEKITGPLGMKDTMVLPGEAQQMRLAPPYNGAKPSHSWTFQAMAGAGALRSTAADLVTFGQALLEPDKTPLSAAIKGMLTVHAPYEDSGAEIGLGIMIDKIDGHREYSHSGGTGGYRSALQVIPDLKIIRVALVNNTAFGPASLFGKTRDDKHSDAPEQKLSAEELDAFTGVFESGPQARFTVVRRDDHLHVRLTGQPFFPVKCIGKDRFRYDAVVAELQFGREEDAVSSLVLHQNGREVPAKRSGDAPTVEFPTAEALDAYAGEYALFPGKVFTITRKDDTLMAQLTGQPEMPVFASKPDYFEYDVVEAAIEFQRDAADKVTGLILHQNGKHTAKKR</sequence>
<evidence type="ECO:0000256" key="1">
    <source>
        <dbReference type="ARBA" id="ARBA00038473"/>
    </source>
</evidence>
<dbReference type="Pfam" id="PF11954">
    <property type="entry name" value="DUF3471"/>
    <property type="match status" value="1"/>
</dbReference>
<feature type="domain" description="Beta-lactamase-related" evidence="3">
    <location>
        <begin position="41"/>
        <end position="334"/>
    </location>
</feature>
<dbReference type="Pfam" id="PF00144">
    <property type="entry name" value="Beta-lactamase"/>
    <property type="match status" value="1"/>
</dbReference>
<keyword evidence="5" id="KW-0378">Hydrolase</keyword>
<proteinExistence type="inferred from homology"/>
<dbReference type="SUPFAM" id="SSF56601">
    <property type="entry name" value="beta-lactamase/transpeptidase-like"/>
    <property type="match status" value="1"/>
</dbReference>
<dbReference type="GO" id="GO:0016787">
    <property type="term" value="F:hydrolase activity"/>
    <property type="evidence" value="ECO:0007669"/>
    <property type="project" value="UniProtKB-KW"/>
</dbReference>
<evidence type="ECO:0000313" key="6">
    <source>
        <dbReference type="Proteomes" id="UP001320876"/>
    </source>
</evidence>
<feature type="domain" description="Peptidase S12 Pab87-related C-terminal" evidence="4">
    <location>
        <begin position="450"/>
        <end position="524"/>
    </location>
</feature>
<evidence type="ECO:0000259" key="3">
    <source>
        <dbReference type="Pfam" id="PF00144"/>
    </source>
</evidence>
<comment type="similarity">
    <text evidence="1">Belongs to the beta-lactamase family.</text>
</comment>
<dbReference type="EMBL" id="JAPDDT010000006">
    <property type="protein sequence ID" value="MCW1923818.1"/>
    <property type="molecule type" value="Genomic_DNA"/>
</dbReference>
<evidence type="ECO:0000256" key="2">
    <source>
        <dbReference type="SAM" id="SignalP"/>
    </source>
</evidence>
<reference evidence="5 6" key="1">
    <citation type="submission" date="2022-10" db="EMBL/GenBank/DDBJ databases">
        <title>Luteolibacter arcticus strain CCTCC AB 2014275, whole genome shotgun sequencing project.</title>
        <authorList>
            <person name="Zhao G."/>
            <person name="Shen L."/>
        </authorList>
    </citation>
    <scope>NUCLEOTIDE SEQUENCE [LARGE SCALE GENOMIC DNA]</scope>
    <source>
        <strain evidence="5 6">CCTCC AB 2014275</strain>
    </source>
</reference>
<organism evidence="5 6">
    <name type="scientific">Luteolibacter arcticus</name>
    <dbReference type="NCBI Taxonomy" id="1581411"/>
    <lineage>
        <taxon>Bacteria</taxon>
        <taxon>Pseudomonadati</taxon>
        <taxon>Verrucomicrobiota</taxon>
        <taxon>Verrucomicrobiia</taxon>
        <taxon>Verrucomicrobiales</taxon>
        <taxon>Verrucomicrobiaceae</taxon>
        <taxon>Luteolibacter</taxon>
    </lineage>
</organism>
<evidence type="ECO:0000313" key="5">
    <source>
        <dbReference type="EMBL" id="MCW1923818.1"/>
    </source>
</evidence>
<dbReference type="PANTHER" id="PTHR22935">
    <property type="entry name" value="PENICILLIN-BINDING PROTEIN"/>
    <property type="match status" value="1"/>
</dbReference>